<keyword evidence="2" id="KW-1133">Transmembrane helix</keyword>
<comment type="caution">
    <text evidence="3">The sequence shown here is derived from an EMBL/GenBank/DDBJ whole genome shotgun (WGS) entry which is preliminary data.</text>
</comment>
<feature type="region of interest" description="Disordered" evidence="1">
    <location>
        <begin position="1"/>
        <end position="39"/>
    </location>
</feature>
<dbReference type="AlphaFoldDB" id="A0A0G0VW10"/>
<organism evidence="3 4">
    <name type="scientific">Candidatus Nomurabacteria bacterium GW2011_GWA2_41_25</name>
    <dbReference type="NCBI Taxonomy" id="1618736"/>
    <lineage>
        <taxon>Bacteria</taxon>
        <taxon>Candidatus Nomuraibacteriota</taxon>
    </lineage>
</organism>
<keyword evidence="2" id="KW-0472">Membrane</keyword>
<keyword evidence="2" id="KW-0812">Transmembrane</keyword>
<evidence type="ECO:0000256" key="2">
    <source>
        <dbReference type="SAM" id="Phobius"/>
    </source>
</evidence>
<feature type="transmembrane region" description="Helical" evidence="2">
    <location>
        <begin position="115"/>
        <end position="135"/>
    </location>
</feature>
<dbReference type="EMBL" id="LCBE01000002">
    <property type="protein sequence ID" value="KKS05030.1"/>
    <property type="molecule type" value="Genomic_DNA"/>
</dbReference>
<evidence type="ECO:0000313" key="3">
    <source>
        <dbReference type="EMBL" id="KKS05030.1"/>
    </source>
</evidence>
<evidence type="ECO:0000256" key="1">
    <source>
        <dbReference type="SAM" id="MobiDB-lite"/>
    </source>
</evidence>
<protein>
    <submittedName>
        <fullName evidence="3">Uncharacterized protein</fullName>
    </submittedName>
</protein>
<sequence length="139" mass="15282">MQVPPPYLPQRGRLQISPSPTPSLNSPPKGEMSFSSPLGRLGGVGRAGVGLYQKIPAPRLRRGFGGQASLFNHICYREYLLHLFSPILLRTPSRTIDTSSLWSVFLPQLTNEPDALSLMSFIVAFPSLALMLSFISSRL</sequence>
<reference evidence="3 4" key="1">
    <citation type="journal article" date="2015" name="Nature">
        <title>rRNA introns, odd ribosomes, and small enigmatic genomes across a large radiation of phyla.</title>
        <authorList>
            <person name="Brown C.T."/>
            <person name="Hug L.A."/>
            <person name="Thomas B.C."/>
            <person name="Sharon I."/>
            <person name="Castelle C.J."/>
            <person name="Singh A."/>
            <person name="Wilkins M.J."/>
            <person name="Williams K.H."/>
            <person name="Banfield J.F."/>
        </authorList>
    </citation>
    <scope>NUCLEOTIDE SEQUENCE [LARGE SCALE GENOMIC DNA]</scope>
</reference>
<gene>
    <name evidence="3" type="ORF">UU58_C0002G0042</name>
</gene>
<name>A0A0G0VW10_9BACT</name>
<evidence type="ECO:0000313" key="4">
    <source>
        <dbReference type="Proteomes" id="UP000034236"/>
    </source>
</evidence>
<dbReference type="Proteomes" id="UP000034236">
    <property type="component" value="Unassembled WGS sequence"/>
</dbReference>
<proteinExistence type="predicted"/>
<accession>A0A0G0VW10</accession>